<dbReference type="KEGG" id="minf:MESINF_0271"/>
<sequence length="106" mass="12415">MDDKVNHTEEEIRERYRKAIESSLQKAPVRTGERIYLTDLWAVTSIPEEIIIEILSSCEVKLPEEVRCIVDDRRKKKRVLYGEKESNEQSGNTKQPRIRKVQGEDS</sequence>
<keyword evidence="3" id="KW-1185">Reference proteome</keyword>
<name>A0A7Z7LCU3_9BACT</name>
<proteinExistence type="predicted"/>
<dbReference type="Proteomes" id="UP000250796">
    <property type="component" value="Chromosome MESINF"/>
</dbReference>
<dbReference type="AlphaFoldDB" id="A0A7Z7LCU3"/>
<dbReference type="RefSeq" id="WP_169698166.1">
    <property type="nucleotide sequence ID" value="NZ_LS974202.1"/>
</dbReference>
<dbReference type="EMBL" id="LS974202">
    <property type="protein sequence ID" value="SSC11720.1"/>
    <property type="molecule type" value="Genomic_DNA"/>
</dbReference>
<evidence type="ECO:0000313" key="3">
    <source>
        <dbReference type="Proteomes" id="UP000250796"/>
    </source>
</evidence>
<organism evidence="2 3">
    <name type="scientific">Mesotoga infera</name>
    <dbReference type="NCBI Taxonomy" id="1236046"/>
    <lineage>
        <taxon>Bacteria</taxon>
        <taxon>Thermotogati</taxon>
        <taxon>Thermotogota</taxon>
        <taxon>Thermotogae</taxon>
        <taxon>Kosmotogales</taxon>
        <taxon>Kosmotogaceae</taxon>
        <taxon>Mesotoga</taxon>
    </lineage>
</organism>
<reference evidence="2 3" key="1">
    <citation type="submission" date="2017-01" db="EMBL/GenBank/DDBJ databases">
        <authorList>
            <person name="Erauso G."/>
        </authorList>
    </citation>
    <scope>NUCLEOTIDE SEQUENCE [LARGE SCALE GENOMIC DNA]</scope>
    <source>
        <strain evidence="2">MESINF1</strain>
    </source>
</reference>
<gene>
    <name evidence="2" type="ORF">MESINF_0271</name>
</gene>
<accession>A0A7Z7LCU3</accession>
<evidence type="ECO:0000313" key="2">
    <source>
        <dbReference type="EMBL" id="SSC11720.1"/>
    </source>
</evidence>
<feature type="region of interest" description="Disordered" evidence="1">
    <location>
        <begin position="80"/>
        <end position="106"/>
    </location>
</feature>
<protein>
    <submittedName>
        <fullName evidence="2">Uncharacterized protein</fullName>
    </submittedName>
</protein>
<evidence type="ECO:0000256" key="1">
    <source>
        <dbReference type="SAM" id="MobiDB-lite"/>
    </source>
</evidence>